<feature type="compositionally biased region" description="Polar residues" evidence="2">
    <location>
        <begin position="109"/>
        <end position="120"/>
    </location>
</feature>
<evidence type="ECO:0000313" key="4">
    <source>
        <dbReference type="EMBL" id="CAD9045947.1"/>
    </source>
</evidence>
<feature type="compositionally biased region" description="Low complexity" evidence="2">
    <location>
        <begin position="248"/>
        <end position="266"/>
    </location>
</feature>
<keyword evidence="1" id="KW-0863">Zinc-finger</keyword>
<organism evidence="4">
    <name type="scientific">Vitrella brassicaformis</name>
    <dbReference type="NCBI Taxonomy" id="1169539"/>
    <lineage>
        <taxon>Eukaryota</taxon>
        <taxon>Sar</taxon>
        <taxon>Alveolata</taxon>
        <taxon>Colpodellida</taxon>
        <taxon>Vitrellaceae</taxon>
        <taxon>Vitrella</taxon>
    </lineage>
</organism>
<protein>
    <recommendedName>
        <fullName evidence="3">RING-type domain-containing protein</fullName>
    </recommendedName>
</protein>
<feature type="compositionally biased region" description="Low complexity" evidence="2">
    <location>
        <begin position="88"/>
        <end position="108"/>
    </location>
</feature>
<feature type="region of interest" description="Disordered" evidence="2">
    <location>
        <begin position="246"/>
        <end position="297"/>
    </location>
</feature>
<feature type="region of interest" description="Disordered" evidence="2">
    <location>
        <begin position="87"/>
        <end position="147"/>
    </location>
</feature>
<feature type="region of interest" description="Disordered" evidence="2">
    <location>
        <begin position="27"/>
        <end position="73"/>
    </location>
</feature>
<dbReference type="Pfam" id="PF13920">
    <property type="entry name" value="zf-C3HC4_3"/>
    <property type="match status" value="1"/>
</dbReference>
<dbReference type="PANTHER" id="PTHR22996:SF0">
    <property type="entry name" value="RE60872P-RELATED"/>
    <property type="match status" value="1"/>
</dbReference>
<keyword evidence="1" id="KW-0479">Metal-binding</keyword>
<dbReference type="GO" id="GO:0008270">
    <property type="term" value="F:zinc ion binding"/>
    <property type="evidence" value="ECO:0007669"/>
    <property type="project" value="UniProtKB-KW"/>
</dbReference>
<dbReference type="AlphaFoldDB" id="A0A7S1JJE2"/>
<dbReference type="Gene3D" id="3.30.40.10">
    <property type="entry name" value="Zinc/RING finger domain, C3HC4 (zinc finger)"/>
    <property type="match status" value="1"/>
</dbReference>
<dbReference type="InterPro" id="IPR045194">
    <property type="entry name" value="MGRN1/RNF157-like"/>
</dbReference>
<dbReference type="GO" id="GO:0016567">
    <property type="term" value="P:protein ubiquitination"/>
    <property type="evidence" value="ECO:0007669"/>
    <property type="project" value="TreeGrafter"/>
</dbReference>
<proteinExistence type="predicted"/>
<feature type="domain" description="RING-type" evidence="3">
    <location>
        <begin position="163"/>
        <end position="214"/>
    </location>
</feature>
<dbReference type="PROSITE" id="PS50089">
    <property type="entry name" value="ZF_RING_2"/>
    <property type="match status" value="1"/>
</dbReference>
<name>A0A7S1JJE2_9ALVE</name>
<dbReference type="GO" id="GO:0061630">
    <property type="term" value="F:ubiquitin protein ligase activity"/>
    <property type="evidence" value="ECO:0007669"/>
    <property type="project" value="UniProtKB-EC"/>
</dbReference>
<reference evidence="4" key="1">
    <citation type="submission" date="2021-01" db="EMBL/GenBank/DDBJ databases">
        <authorList>
            <person name="Corre E."/>
            <person name="Pelletier E."/>
            <person name="Niang G."/>
            <person name="Scheremetjew M."/>
            <person name="Finn R."/>
            <person name="Kale V."/>
            <person name="Holt S."/>
            <person name="Cochrane G."/>
            <person name="Meng A."/>
            <person name="Brown T."/>
            <person name="Cohen L."/>
        </authorList>
    </citation>
    <scope>NUCLEOTIDE SEQUENCE</scope>
    <source>
        <strain evidence="4">CCMP3346</strain>
    </source>
</reference>
<dbReference type="PANTHER" id="PTHR22996">
    <property type="entry name" value="MAHOGUNIN"/>
    <property type="match status" value="1"/>
</dbReference>
<evidence type="ECO:0000259" key="3">
    <source>
        <dbReference type="PROSITE" id="PS50089"/>
    </source>
</evidence>
<evidence type="ECO:0000256" key="2">
    <source>
        <dbReference type="SAM" id="MobiDB-lite"/>
    </source>
</evidence>
<dbReference type="InterPro" id="IPR001841">
    <property type="entry name" value="Znf_RING"/>
</dbReference>
<feature type="compositionally biased region" description="Polar residues" evidence="2">
    <location>
        <begin position="58"/>
        <end position="73"/>
    </location>
</feature>
<keyword evidence="1" id="KW-0862">Zinc</keyword>
<dbReference type="EMBL" id="HBGB01001677">
    <property type="protein sequence ID" value="CAD9045947.1"/>
    <property type="molecule type" value="Transcribed_RNA"/>
</dbReference>
<accession>A0A7S1JJE2</accession>
<sequence>MVNAGAAPPMLLRQLNSHFFKVFKIPSSRSQRSRRGSARDGVSPSPSFIASTPPDPSFSINDTPRQHSGMSSDATLSAAPVVIGNKGGSPAAPVAASSSGDGQAASASNGTSARAGQSISDEGPTSPDTCARVIGKEGGGGEDEVERYKHDDTMGDLDTGAQCTICFDAPRETLLLPCGHGGLCEECAVELIELPLKSKHMRKHKVKPECPLCRKPIERVMKIIRHSAHEKWVEATPIAVVKVRPESDAPASASASASQGTTRATSRQPTRGAHTGTVLPEFAPGLMEPRVPPSRVW</sequence>
<evidence type="ECO:0000256" key="1">
    <source>
        <dbReference type="PROSITE-ProRule" id="PRU00175"/>
    </source>
</evidence>
<dbReference type="SUPFAM" id="SSF57850">
    <property type="entry name" value="RING/U-box"/>
    <property type="match status" value="1"/>
</dbReference>
<gene>
    <name evidence="4" type="ORF">VBRA1451_LOCUS1000</name>
</gene>
<dbReference type="SMART" id="SM00184">
    <property type="entry name" value="RING"/>
    <property type="match status" value="1"/>
</dbReference>
<dbReference type="InterPro" id="IPR013083">
    <property type="entry name" value="Znf_RING/FYVE/PHD"/>
</dbReference>